<accession>A0A5E5QU45</accession>
<evidence type="ECO:0000256" key="1">
    <source>
        <dbReference type="SAM" id="Phobius"/>
    </source>
</evidence>
<gene>
    <name evidence="2" type="ORF">TUEID40_00169</name>
</gene>
<organism evidence="2">
    <name type="scientific">Pseudomonas aeruginosa</name>
    <dbReference type="NCBI Taxonomy" id="287"/>
    <lineage>
        <taxon>Bacteria</taxon>
        <taxon>Pseudomonadati</taxon>
        <taxon>Pseudomonadota</taxon>
        <taxon>Gammaproteobacteria</taxon>
        <taxon>Pseudomonadales</taxon>
        <taxon>Pseudomonadaceae</taxon>
        <taxon>Pseudomonas</taxon>
    </lineage>
</organism>
<keyword evidence="1" id="KW-0812">Transmembrane</keyword>
<feature type="transmembrane region" description="Helical" evidence="1">
    <location>
        <begin position="78"/>
        <end position="97"/>
    </location>
</feature>
<name>A0A5E5QU45_PSEAI</name>
<keyword evidence="1" id="KW-1133">Transmembrane helix</keyword>
<dbReference type="EMBL" id="LR700248">
    <property type="protein sequence ID" value="VVH79022.1"/>
    <property type="molecule type" value="Genomic_DNA"/>
</dbReference>
<sequence length="116" mass="11896">MPGRSLELAGVRRPGPLGLTFGGAATLLQTASADAAGEGADLAQSMIVVAWNLAIAGGGALGGMVLQRWGSEMLPWTLLPLIGLAAGLAWGNAAHAFRVGPRDFRRASPEHRKAAQ</sequence>
<evidence type="ECO:0008006" key="3">
    <source>
        <dbReference type="Google" id="ProtNLM"/>
    </source>
</evidence>
<dbReference type="SUPFAM" id="SSF103473">
    <property type="entry name" value="MFS general substrate transporter"/>
    <property type="match status" value="1"/>
</dbReference>
<dbReference type="InterPro" id="IPR036259">
    <property type="entry name" value="MFS_trans_sf"/>
</dbReference>
<evidence type="ECO:0000313" key="2">
    <source>
        <dbReference type="EMBL" id="VVH79022.1"/>
    </source>
</evidence>
<keyword evidence="1" id="KW-0472">Membrane</keyword>
<proteinExistence type="predicted"/>
<feature type="transmembrane region" description="Helical" evidence="1">
    <location>
        <begin position="43"/>
        <end position="66"/>
    </location>
</feature>
<dbReference type="AlphaFoldDB" id="A0A5E5QU45"/>
<reference evidence="2" key="1">
    <citation type="submission" date="2019-09" db="EMBL/GenBank/DDBJ databases">
        <authorList>
            <person name="Gross C."/>
            <person name="Bohn E."/>
        </authorList>
    </citation>
    <scope>NUCLEOTIDE SEQUENCE</scope>
    <source>
        <strain evidence="2">ID40</strain>
    </source>
</reference>
<protein>
    <recommendedName>
        <fullName evidence="3">MFS transporter</fullName>
    </recommendedName>
</protein>